<gene>
    <name evidence="1" type="ORF">LTR24_003773</name>
</gene>
<accession>A0ABR0KDY6</accession>
<protein>
    <submittedName>
        <fullName evidence="1">Uncharacterized protein</fullName>
    </submittedName>
</protein>
<evidence type="ECO:0000313" key="2">
    <source>
        <dbReference type="Proteomes" id="UP001345013"/>
    </source>
</evidence>
<evidence type="ECO:0000313" key="1">
    <source>
        <dbReference type="EMBL" id="KAK5094168.1"/>
    </source>
</evidence>
<keyword evidence="2" id="KW-1185">Reference proteome</keyword>
<proteinExistence type="predicted"/>
<dbReference type="Proteomes" id="UP001345013">
    <property type="component" value="Unassembled WGS sequence"/>
</dbReference>
<comment type="caution">
    <text evidence="1">The sequence shown here is derived from an EMBL/GenBank/DDBJ whole genome shotgun (WGS) entry which is preliminary data.</text>
</comment>
<sequence>MALLSLMAEDASITTTRNINPGTMPTMTTAIGVSPITATDNLIIINVIITVITTIVNTTMTTVITTVTTTIINPIITTTTATIAQDPTPLTAAQNRCTPLPAATSEYPIATVSTIDDTPQTTHT</sequence>
<reference evidence="1 2" key="1">
    <citation type="submission" date="2023-08" db="EMBL/GenBank/DDBJ databases">
        <title>Black Yeasts Isolated from many extreme environments.</title>
        <authorList>
            <person name="Coleine C."/>
            <person name="Stajich J.E."/>
            <person name="Selbmann L."/>
        </authorList>
    </citation>
    <scope>NUCLEOTIDE SEQUENCE [LARGE SCALE GENOMIC DNA]</scope>
    <source>
        <strain evidence="1 2">CCFEE 5885</strain>
    </source>
</reference>
<organism evidence="1 2">
    <name type="scientific">Lithohypha guttulata</name>
    <dbReference type="NCBI Taxonomy" id="1690604"/>
    <lineage>
        <taxon>Eukaryota</taxon>
        <taxon>Fungi</taxon>
        <taxon>Dikarya</taxon>
        <taxon>Ascomycota</taxon>
        <taxon>Pezizomycotina</taxon>
        <taxon>Eurotiomycetes</taxon>
        <taxon>Chaetothyriomycetidae</taxon>
        <taxon>Chaetothyriales</taxon>
        <taxon>Trichomeriaceae</taxon>
        <taxon>Lithohypha</taxon>
    </lineage>
</organism>
<name>A0ABR0KDY6_9EURO</name>
<dbReference type="EMBL" id="JAVRRG010000036">
    <property type="protein sequence ID" value="KAK5094168.1"/>
    <property type="molecule type" value="Genomic_DNA"/>
</dbReference>